<dbReference type="EMBL" id="CADIKF010000007">
    <property type="protein sequence ID" value="CAB3751762.1"/>
    <property type="molecule type" value="Genomic_DNA"/>
</dbReference>
<keyword evidence="2" id="KW-1185">Reference proteome</keyword>
<dbReference type="Proteomes" id="UP000494329">
    <property type="component" value="Unassembled WGS sequence"/>
</dbReference>
<organism evidence="1 2">
    <name type="scientific">Paraburkholderia solisilvae</name>
    <dbReference type="NCBI Taxonomy" id="624376"/>
    <lineage>
        <taxon>Bacteria</taxon>
        <taxon>Pseudomonadati</taxon>
        <taxon>Pseudomonadota</taxon>
        <taxon>Betaproteobacteria</taxon>
        <taxon>Burkholderiales</taxon>
        <taxon>Burkholderiaceae</taxon>
        <taxon>Paraburkholderia</taxon>
    </lineage>
</organism>
<accession>A0A6J5DF18</accession>
<name>A0A6J5DF18_9BURK</name>
<dbReference type="RefSeq" id="WP_175110118.1">
    <property type="nucleotide sequence ID" value="NZ_CADIKF010000007.1"/>
</dbReference>
<proteinExistence type="predicted"/>
<gene>
    <name evidence="1" type="ORF">LMG29739_01376</name>
</gene>
<sequence>MSCIVSRIFENRVPIVQPANAILIPYTFENNQEPDDAGAKIHIDAPAHTNIMNASYGAGTTFKVNDNGRSADIVIGGASAGRRTSGVSWAVNRSVVLSVDPDAPTGATIDDGKIAYYNAAGETGPSCPLSVTVFPTGSTIPTINAPFSKRGSWQDWATQYWIYSYRVSLRVTDKPVTDWILYFDKLPIGTTVYDASSLWVKIVMDGTEGTVALQTPDGAHVIQADTPLDVDFQLLYPTTQDNPEQYNSLYDVVVYDIGT</sequence>
<evidence type="ECO:0000313" key="1">
    <source>
        <dbReference type="EMBL" id="CAB3751762.1"/>
    </source>
</evidence>
<reference evidence="1 2" key="1">
    <citation type="submission" date="2020-04" db="EMBL/GenBank/DDBJ databases">
        <authorList>
            <person name="De Canck E."/>
        </authorList>
    </citation>
    <scope>NUCLEOTIDE SEQUENCE [LARGE SCALE GENOMIC DNA]</scope>
    <source>
        <strain evidence="1 2">LMG 29739</strain>
    </source>
</reference>
<protein>
    <submittedName>
        <fullName evidence="1">Uncharacterized protein</fullName>
    </submittedName>
</protein>
<evidence type="ECO:0000313" key="2">
    <source>
        <dbReference type="Proteomes" id="UP000494329"/>
    </source>
</evidence>
<dbReference type="AlphaFoldDB" id="A0A6J5DF18"/>